<feature type="transmembrane region" description="Helical" evidence="6">
    <location>
        <begin position="210"/>
        <end position="232"/>
    </location>
</feature>
<keyword evidence="3 6" id="KW-0812">Transmembrane</keyword>
<dbReference type="InterPro" id="IPR011701">
    <property type="entry name" value="MFS"/>
</dbReference>
<evidence type="ECO:0000256" key="5">
    <source>
        <dbReference type="ARBA" id="ARBA00023136"/>
    </source>
</evidence>
<feature type="transmembrane region" description="Helical" evidence="6">
    <location>
        <begin position="52"/>
        <end position="70"/>
    </location>
</feature>
<feature type="transmembrane region" description="Helical" evidence="6">
    <location>
        <begin position="367"/>
        <end position="388"/>
    </location>
</feature>
<feature type="transmembrane region" description="Helical" evidence="6">
    <location>
        <begin position="284"/>
        <end position="302"/>
    </location>
</feature>
<feature type="transmembrane region" description="Helical" evidence="6">
    <location>
        <begin position="308"/>
        <end position="330"/>
    </location>
</feature>
<protein>
    <submittedName>
        <fullName evidence="8">MFS transporter</fullName>
    </submittedName>
</protein>
<feature type="transmembrane region" description="Helical" evidence="6">
    <location>
        <begin position="252"/>
        <end position="272"/>
    </location>
</feature>
<reference evidence="8" key="1">
    <citation type="submission" date="2020-08" db="EMBL/GenBank/DDBJ databases">
        <title>Ramlibacter sp. USB13 16S ribosomal RNA gene genome sequencing and assembly.</title>
        <authorList>
            <person name="Kang M."/>
        </authorList>
    </citation>
    <scope>NUCLEOTIDE SEQUENCE</scope>
    <source>
        <strain evidence="8">USB13</strain>
    </source>
</reference>
<evidence type="ECO:0000256" key="6">
    <source>
        <dbReference type="SAM" id="Phobius"/>
    </source>
</evidence>
<feature type="transmembrane region" description="Helical" evidence="6">
    <location>
        <begin position="106"/>
        <end position="129"/>
    </location>
</feature>
<evidence type="ECO:0000256" key="3">
    <source>
        <dbReference type="ARBA" id="ARBA00022692"/>
    </source>
</evidence>
<feature type="transmembrane region" description="Helical" evidence="6">
    <location>
        <begin position="342"/>
        <end position="361"/>
    </location>
</feature>
<feature type="transmembrane region" description="Helical" evidence="6">
    <location>
        <begin position="141"/>
        <end position="164"/>
    </location>
</feature>
<feature type="transmembrane region" description="Helical" evidence="6">
    <location>
        <begin position="82"/>
        <end position="100"/>
    </location>
</feature>
<keyword evidence="5 6" id="KW-0472">Membrane</keyword>
<dbReference type="Gene3D" id="1.20.1250.20">
    <property type="entry name" value="MFS general substrate transporter like domains"/>
    <property type="match status" value="2"/>
</dbReference>
<name>A0A923MN31_9BURK</name>
<dbReference type="InterPro" id="IPR020846">
    <property type="entry name" value="MFS_dom"/>
</dbReference>
<gene>
    <name evidence="8" type="ORF">H8N03_00775</name>
</gene>
<accession>A0A923MN31</accession>
<dbReference type="EMBL" id="JACORT010000001">
    <property type="protein sequence ID" value="MBC5781454.1"/>
    <property type="molecule type" value="Genomic_DNA"/>
</dbReference>
<organism evidence="8 9">
    <name type="scientific">Ramlibacter cellulosilyticus</name>
    <dbReference type="NCBI Taxonomy" id="2764187"/>
    <lineage>
        <taxon>Bacteria</taxon>
        <taxon>Pseudomonadati</taxon>
        <taxon>Pseudomonadota</taxon>
        <taxon>Betaproteobacteria</taxon>
        <taxon>Burkholderiales</taxon>
        <taxon>Comamonadaceae</taxon>
        <taxon>Ramlibacter</taxon>
    </lineage>
</organism>
<dbReference type="Proteomes" id="UP000608513">
    <property type="component" value="Unassembled WGS sequence"/>
</dbReference>
<sequence>MDASRPAHPGNSMATQWLLNIGHAIDHMFLLIFATAVTSIASDFGIARWEDLMPYSVGAFFFFGIGSLPSGRLGDHWGRRKMMVVFFFGMGAAALLVSATQSPLQMALALALLGCFASIYHPVGIPMLVQSAVRPGLTIGINGLVGNLGVAVAAVTTGFLVKYVGWRMAFAVPGVLCLVFGCAFAILATREQAAPAKKKAGAAVSAPGVSMARLLLVMTVAATSGSLLFNFSTNSNYELLTDKLRSILGDPARIGALLAGVYAAASLAQVIVGHLIDRMPLKRLYLGIVGAQAILLALATVTDGWVFYGLQFLFMAAIFGAIPFTDAMIVRFVDDSMRSRVSGMRLAVSLGASSIAVWMIGPVVKQAGFATLLGVMTATAVLSLLVLTQLPATPAPRRADASPVPKPA</sequence>
<evidence type="ECO:0000313" key="8">
    <source>
        <dbReference type="EMBL" id="MBC5781454.1"/>
    </source>
</evidence>
<evidence type="ECO:0000313" key="9">
    <source>
        <dbReference type="Proteomes" id="UP000608513"/>
    </source>
</evidence>
<feature type="domain" description="Major facilitator superfamily (MFS) profile" evidence="7">
    <location>
        <begin position="15"/>
        <end position="395"/>
    </location>
</feature>
<dbReference type="Pfam" id="PF07690">
    <property type="entry name" value="MFS_1"/>
    <property type="match status" value="2"/>
</dbReference>
<evidence type="ECO:0000259" key="7">
    <source>
        <dbReference type="PROSITE" id="PS50850"/>
    </source>
</evidence>
<dbReference type="GO" id="GO:0022857">
    <property type="term" value="F:transmembrane transporter activity"/>
    <property type="evidence" value="ECO:0007669"/>
    <property type="project" value="InterPro"/>
</dbReference>
<dbReference type="InterPro" id="IPR050189">
    <property type="entry name" value="MFS_Efflux_Transporters"/>
</dbReference>
<dbReference type="AlphaFoldDB" id="A0A923MN31"/>
<dbReference type="PANTHER" id="PTHR43124:SF3">
    <property type="entry name" value="CHLORAMPHENICOL EFFLUX PUMP RV0191"/>
    <property type="match status" value="1"/>
</dbReference>
<dbReference type="SUPFAM" id="SSF103473">
    <property type="entry name" value="MFS general substrate transporter"/>
    <property type="match status" value="1"/>
</dbReference>
<evidence type="ECO:0000256" key="2">
    <source>
        <dbReference type="ARBA" id="ARBA00022475"/>
    </source>
</evidence>
<dbReference type="InterPro" id="IPR036259">
    <property type="entry name" value="MFS_trans_sf"/>
</dbReference>
<feature type="transmembrane region" description="Helical" evidence="6">
    <location>
        <begin position="28"/>
        <end position="46"/>
    </location>
</feature>
<dbReference type="PANTHER" id="PTHR43124">
    <property type="entry name" value="PURINE EFFLUX PUMP PBUE"/>
    <property type="match status" value="1"/>
</dbReference>
<keyword evidence="9" id="KW-1185">Reference proteome</keyword>
<feature type="transmembrane region" description="Helical" evidence="6">
    <location>
        <begin position="170"/>
        <end position="189"/>
    </location>
</feature>
<dbReference type="RefSeq" id="WP_187074211.1">
    <property type="nucleotide sequence ID" value="NZ_JACORT010000001.1"/>
</dbReference>
<comment type="caution">
    <text evidence="8">The sequence shown here is derived from an EMBL/GenBank/DDBJ whole genome shotgun (WGS) entry which is preliminary data.</text>
</comment>
<evidence type="ECO:0000256" key="4">
    <source>
        <dbReference type="ARBA" id="ARBA00022989"/>
    </source>
</evidence>
<proteinExistence type="predicted"/>
<dbReference type="PROSITE" id="PS50850">
    <property type="entry name" value="MFS"/>
    <property type="match status" value="1"/>
</dbReference>
<keyword evidence="2" id="KW-1003">Cell membrane</keyword>
<keyword evidence="4 6" id="KW-1133">Transmembrane helix</keyword>
<dbReference type="GO" id="GO:0005886">
    <property type="term" value="C:plasma membrane"/>
    <property type="evidence" value="ECO:0007669"/>
    <property type="project" value="UniProtKB-SubCell"/>
</dbReference>
<comment type="subcellular location">
    <subcellularLocation>
        <location evidence="1">Cell membrane</location>
        <topology evidence="1">Multi-pass membrane protein</topology>
    </subcellularLocation>
</comment>
<evidence type="ECO:0000256" key="1">
    <source>
        <dbReference type="ARBA" id="ARBA00004651"/>
    </source>
</evidence>